<dbReference type="InterPro" id="IPR011990">
    <property type="entry name" value="TPR-like_helical_dom_sf"/>
</dbReference>
<dbReference type="SUPFAM" id="SSF48452">
    <property type="entry name" value="TPR-like"/>
    <property type="match status" value="1"/>
</dbReference>
<dbReference type="PROSITE" id="PS51257">
    <property type="entry name" value="PROKAR_LIPOPROTEIN"/>
    <property type="match status" value="1"/>
</dbReference>
<dbReference type="Gene3D" id="1.25.40.10">
    <property type="entry name" value="Tetratricopeptide repeat domain"/>
    <property type="match status" value="1"/>
</dbReference>
<comment type="caution">
    <text evidence="2">The sequence shown here is derived from an EMBL/GenBank/DDBJ whole genome shotgun (WGS) entry which is preliminary data.</text>
</comment>
<sequence length="173" mass="18246">MFSRLAAVALALLLAACASTPVGPVAPARTAAAEASPAELVAQVRALGEHGHELEVQPLRDPQVEDLRTQAQAQEAAGEPKAAFDTLARALVISPGDPDLLQWQAELALLRRAWKQAETLAAQSFELGPKLGGLCRRNWATIGHARAMRGAHEAAGVAHRQGESCTVSPPVRM</sequence>
<dbReference type="RefSeq" id="WP_188664836.1">
    <property type="nucleotide sequence ID" value="NZ_BMKC01000003.1"/>
</dbReference>
<organism evidence="2 3">
    <name type="scientific">Arenimonas soli</name>
    <dbReference type="NCBI Taxonomy" id="2269504"/>
    <lineage>
        <taxon>Bacteria</taxon>
        <taxon>Pseudomonadati</taxon>
        <taxon>Pseudomonadota</taxon>
        <taxon>Gammaproteobacteria</taxon>
        <taxon>Lysobacterales</taxon>
        <taxon>Lysobacteraceae</taxon>
        <taxon>Arenimonas</taxon>
    </lineage>
</organism>
<accession>A0ABQ1HPX3</accession>
<gene>
    <name evidence="2" type="ORF">GCM10011521_24940</name>
</gene>
<evidence type="ECO:0000256" key="1">
    <source>
        <dbReference type="SAM" id="SignalP"/>
    </source>
</evidence>
<feature type="chain" id="PRO_5045865535" description="Tetratricopeptide repeat protein" evidence="1">
    <location>
        <begin position="19"/>
        <end position="173"/>
    </location>
</feature>
<protein>
    <recommendedName>
        <fullName evidence="4">Tetratricopeptide repeat protein</fullName>
    </recommendedName>
</protein>
<dbReference type="EMBL" id="BMKC01000003">
    <property type="protein sequence ID" value="GGA85493.1"/>
    <property type="molecule type" value="Genomic_DNA"/>
</dbReference>
<reference evidence="3" key="1">
    <citation type="journal article" date="2019" name="Int. J. Syst. Evol. Microbiol.">
        <title>The Global Catalogue of Microorganisms (GCM) 10K type strain sequencing project: providing services to taxonomists for standard genome sequencing and annotation.</title>
        <authorList>
            <consortium name="The Broad Institute Genomics Platform"/>
            <consortium name="The Broad Institute Genome Sequencing Center for Infectious Disease"/>
            <person name="Wu L."/>
            <person name="Ma J."/>
        </authorList>
    </citation>
    <scope>NUCLEOTIDE SEQUENCE [LARGE SCALE GENOMIC DNA]</scope>
    <source>
        <strain evidence="3">CGMCC 1.15905</strain>
    </source>
</reference>
<name>A0ABQ1HPX3_9GAMM</name>
<feature type="signal peptide" evidence="1">
    <location>
        <begin position="1"/>
        <end position="18"/>
    </location>
</feature>
<keyword evidence="3" id="KW-1185">Reference proteome</keyword>
<evidence type="ECO:0008006" key="4">
    <source>
        <dbReference type="Google" id="ProtNLM"/>
    </source>
</evidence>
<evidence type="ECO:0000313" key="2">
    <source>
        <dbReference type="EMBL" id="GGA85493.1"/>
    </source>
</evidence>
<keyword evidence="1" id="KW-0732">Signal</keyword>
<proteinExistence type="predicted"/>
<evidence type="ECO:0000313" key="3">
    <source>
        <dbReference type="Proteomes" id="UP000623419"/>
    </source>
</evidence>
<dbReference type="Proteomes" id="UP000623419">
    <property type="component" value="Unassembled WGS sequence"/>
</dbReference>